<dbReference type="InterPro" id="IPR017441">
    <property type="entry name" value="Protein_kinase_ATP_BS"/>
</dbReference>
<evidence type="ECO:0000256" key="7">
    <source>
        <dbReference type="RuleBase" id="RU000304"/>
    </source>
</evidence>
<dbReference type="Proteomes" id="UP000605846">
    <property type="component" value="Unassembled WGS sequence"/>
</dbReference>
<feature type="region of interest" description="Disordered" evidence="8">
    <location>
        <begin position="59"/>
        <end position="80"/>
    </location>
</feature>
<comment type="caution">
    <text evidence="10">The sequence shown here is derived from an EMBL/GenBank/DDBJ whole genome shotgun (WGS) entry which is preliminary data.</text>
</comment>
<dbReference type="OrthoDB" id="8693905at2759"/>
<dbReference type="Gene3D" id="1.10.510.10">
    <property type="entry name" value="Transferase(Phosphotransferase) domain 1"/>
    <property type="match status" value="1"/>
</dbReference>
<evidence type="ECO:0000256" key="2">
    <source>
        <dbReference type="ARBA" id="ARBA00022679"/>
    </source>
</evidence>
<comment type="similarity">
    <text evidence="7">Belongs to the protein kinase superfamily.</text>
</comment>
<dbReference type="PANTHER" id="PTHR48016">
    <property type="entry name" value="MAP KINASE KINASE KINASE SSK2-RELATED-RELATED"/>
    <property type="match status" value="1"/>
</dbReference>
<feature type="binding site" evidence="6">
    <location>
        <position position="129"/>
    </location>
    <ligand>
        <name>ATP</name>
        <dbReference type="ChEBI" id="CHEBI:30616"/>
    </ligand>
</feature>
<proteinExistence type="inferred from homology"/>
<dbReference type="PROSITE" id="PS00107">
    <property type="entry name" value="PROTEIN_KINASE_ATP"/>
    <property type="match status" value="1"/>
</dbReference>
<dbReference type="PRINTS" id="PR00109">
    <property type="entry name" value="TYRKINASE"/>
</dbReference>
<evidence type="ECO:0000256" key="8">
    <source>
        <dbReference type="SAM" id="MobiDB-lite"/>
    </source>
</evidence>
<dbReference type="InterPro" id="IPR008271">
    <property type="entry name" value="Ser/Thr_kinase_AS"/>
</dbReference>
<dbReference type="GO" id="GO:0005524">
    <property type="term" value="F:ATP binding"/>
    <property type="evidence" value="ECO:0007669"/>
    <property type="project" value="UniProtKB-UniRule"/>
</dbReference>
<keyword evidence="2" id="KW-0808">Transferase</keyword>
<evidence type="ECO:0000256" key="6">
    <source>
        <dbReference type="PROSITE-ProRule" id="PRU10141"/>
    </source>
</evidence>
<evidence type="ECO:0000256" key="1">
    <source>
        <dbReference type="ARBA" id="ARBA00022527"/>
    </source>
</evidence>
<feature type="domain" description="Protein kinase" evidence="9">
    <location>
        <begin position="100"/>
        <end position="349"/>
    </location>
</feature>
<dbReference type="PROSITE" id="PS00108">
    <property type="entry name" value="PROTEIN_KINASE_ST"/>
    <property type="match status" value="1"/>
</dbReference>
<accession>A0A8H7BUX0</accession>
<evidence type="ECO:0000313" key="11">
    <source>
        <dbReference type="Proteomes" id="UP000605846"/>
    </source>
</evidence>
<dbReference type="InterPro" id="IPR001245">
    <property type="entry name" value="Ser-Thr/Tyr_kinase_cat_dom"/>
</dbReference>
<keyword evidence="5 6" id="KW-0067">ATP-binding</keyword>
<dbReference type="GO" id="GO:0005737">
    <property type="term" value="C:cytoplasm"/>
    <property type="evidence" value="ECO:0007669"/>
    <property type="project" value="TreeGrafter"/>
</dbReference>
<dbReference type="SUPFAM" id="SSF56112">
    <property type="entry name" value="Protein kinase-like (PK-like)"/>
    <property type="match status" value="1"/>
</dbReference>
<dbReference type="InterPro" id="IPR000719">
    <property type="entry name" value="Prot_kinase_dom"/>
</dbReference>
<name>A0A8H7BUX0_9FUNG</name>
<gene>
    <name evidence="10" type="ORF">EC973_004793</name>
</gene>
<dbReference type="InterPro" id="IPR011009">
    <property type="entry name" value="Kinase-like_dom_sf"/>
</dbReference>
<dbReference type="GO" id="GO:0004709">
    <property type="term" value="F:MAP kinase kinase kinase activity"/>
    <property type="evidence" value="ECO:0007669"/>
    <property type="project" value="TreeGrafter"/>
</dbReference>
<evidence type="ECO:0000313" key="10">
    <source>
        <dbReference type="EMBL" id="KAF7729263.1"/>
    </source>
</evidence>
<dbReference type="PANTHER" id="PTHR48016:SF4">
    <property type="entry name" value="PROTEIN KINASE DOMAIN-CONTAINING PROTEIN"/>
    <property type="match status" value="1"/>
</dbReference>
<dbReference type="PROSITE" id="PS50011">
    <property type="entry name" value="PROTEIN_KINASE_DOM"/>
    <property type="match status" value="1"/>
</dbReference>
<dbReference type="SMART" id="SM00220">
    <property type="entry name" value="S_TKc"/>
    <property type="match status" value="1"/>
</dbReference>
<evidence type="ECO:0000256" key="4">
    <source>
        <dbReference type="ARBA" id="ARBA00022777"/>
    </source>
</evidence>
<keyword evidence="4" id="KW-0418">Kinase</keyword>
<dbReference type="InterPro" id="IPR050538">
    <property type="entry name" value="MAP_kinase_kinase_kinase"/>
</dbReference>
<keyword evidence="3 6" id="KW-0547">Nucleotide-binding</keyword>
<evidence type="ECO:0000256" key="5">
    <source>
        <dbReference type="ARBA" id="ARBA00022840"/>
    </source>
</evidence>
<dbReference type="AlphaFoldDB" id="A0A8H7BUX0"/>
<keyword evidence="1 7" id="KW-0723">Serine/threonine-protein kinase</keyword>
<evidence type="ECO:0000256" key="3">
    <source>
        <dbReference type="ARBA" id="ARBA00022741"/>
    </source>
</evidence>
<sequence length="472" mass="52568">MLVIPEDKIKPTTDSGYSTMIRRSSCVLDAFTGVHKASNSQTEFEHMVVAHQCIAPKPSRSTPTCEAQKKVNHKPNSSSSGCSIAENHTVVVLDDTNAKYQLGNCIGKGQFGAVYRALNVQTGEIVAIKRIRVEDIDVNQEMMQEVDLLKSMADPHIVQYIGFARDQHHLNIVLEYVENGSLLSTLKAFGSLPEKLVASYAQKVLHGLVYLHSHEVVHCDLKAANILTTKTGAVKLSDFGVSLNLRLKQAQTGPAGTSNWMAPEVIELKGASTKSDVWSLGCTIVELLTGKPPYSNLIAMSALYHIVEDDCPPLPDNISQPLQDFLRACFQKDPSDRPTAKELLRHPWLRHNRSNSDAALTSVLDSMTLSSPTESVENVEDELSEKETVDHQFVKTTFEKGFVIRSSEQQQVPKNASMREKTERHRRHKAALWVSRRGQKCTLIFQSSSYVRFSGRWRTTATCQKPKLSTRQ</sequence>
<reference evidence="10" key="1">
    <citation type="submission" date="2020-01" db="EMBL/GenBank/DDBJ databases">
        <title>Genome Sequencing of Three Apophysomyces-Like Fungal Strains Confirms a Novel Fungal Genus in the Mucoromycota with divergent Burkholderia-like Endosymbiotic Bacteria.</title>
        <authorList>
            <person name="Stajich J.E."/>
            <person name="Macias A.M."/>
            <person name="Carter-House D."/>
            <person name="Lovett B."/>
            <person name="Kasson L.R."/>
            <person name="Berry K."/>
            <person name="Grigoriev I."/>
            <person name="Chang Y."/>
            <person name="Spatafora J."/>
            <person name="Kasson M.T."/>
        </authorList>
    </citation>
    <scope>NUCLEOTIDE SEQUENCE</scope>
    <source>
        <strain evidence="10">NRRL A-21654</strain>
    </source>
</reference>
<dbReference type="EMBL" id="JABAYA010000027">
    <property type="protein sequence ID" value="KAF7729263.1"/>
    <property type="molecule type" value="Genomic_DNA"/>
</dbReference>
<dbReference type="Pfam" id="PF00069">
    <property type="entry name" value="Pkinase"/>
    <property type="match status" value="1"/>
</dbReference>
<dbReference type="CDD" id="cd06627">
    <property type="entry name" value="STKc_Cdc7_like"/>
    <property type="match status" value="1"/>
</dbReference>
<keyword evidence="11" id="KW-1185">Reference proteome</keyword>
<organism evidence="10 11">
    <name type="scientific">Apophysomyces ossiformis</name>
    <dbReference type="NCBI Taxonomy" id="679940"/>
    <lineage>
        <taxon>Eukaryota</taxon>
        <taxon>Fungi</taxon>
        <taxon>Fungi incertae sedis</taxon>
        <taxon>Mucoromycota</taxon>
        <taxon>Mucoromycotina</taxon>
        <taxon>Mucoromycetes</taxon>
        <taxon>Mucorales</taxon>
        <taxon>Mucorineae</taxon>
        <taxon>Mucoraceae</taxon>
        <taxon>Apophysomyces</taxon>
    </lineage>
</organism>
<evidence type="ECO:0000259" key="9">
    <source>
        <dbReference type="PROSITE" id="PS50011"/>
    </source>
</evidence>
<protein>
    <recommendedName>
        <fullName evidence="9">Protein kinase domain-containing protein</fullName>
    </recommendedName>
</protein>